<feature type="transmembrane region" description="Helical" evidence="7">
    <location>
        <begin position="75"/>
        <end position="94"/>
    </location>
</feature>
<dbReference type="InterPro" id="IPR017927">
    <property type="entry name" value="FAD-bd_FR_type"/>
</dbReference>
<dbReference type="RefSeq" id="WP_206643122.1">
    <property type="nucleotide sequence ID" value="NZ_CP071247.1"/>
</dbReference>
<evidence type="ECO:0000256" key="1">
    <source>
        <dbReference type="ARBA" id="ARBA00004141"/>
    </source>
</evidence>
<protein>
    <submittedName>
        <fullName evidence="9">Ferric reductase-like transmembrane domain-containing protein</fullName>
    </submittedName>
</protein>
<organism evidence="9 10">
    <name type="scientific">Marinobacter salinisoli</name>
    <dbReference type="NCBI Taxonomy" id="2769486"/>
    <lineage>
        <taxon>Bacteria</taxon>
        <taxon>Pseudomonadati</taxon>
        <taxon>Pseudomonadota</taxon>
        <taxon>Gammaproteobacteria</taxon>
        <taxon>Pseudomonadales</taxon>
        <taxon>Marinobacteraceae</taxon>
        <taxon>Marinobacter</taxon>
    </lineage>
</organism>
<dbReference type="SUPFAM" id="SSF52343">
    <property type="entry name" value="Ferredoxin reductase-like, C-terminal NADP-linked domain"/>
    <property type="match status" value="1"/>
</dbReference>
<dbReference type="PANTHER" id="PTHR47354:SF5">
    <property type="entry name" value="PROTEIN RFBI"/>
    <property type="match status" value="1"/>
</dbReference>
<sequence length="434" mass="47501">MKPLLLIVAYLVAVTLPLAVSAWVGGPPRAFHQELASGLGILAFSMILIEFVLSGRSKTISRGIGMDVTMRFHQLMARTALVFALLHPFLYLGTPSGGQRPWDPTRALTITTDFSALSTGIAAYLLLPSLVLLAIGRTQLGYKYETWRLLHGIGALLIALLLLHHTVYAGRYGSEPVMTWVWLALTGLAAGSLLKVYLVVPLLQKARPWRVSSVVQLTPRQWEVTVTPDGHQGLAFKAGQFVWLNVGHNTFSMKENPFSICSAPAAGPEISFMVKERGDFTCSIGQIEAGTTAYLDGPYGNLSVDNRPEPGIALIAGGVGLAPLLSILRQLRLSGDSRKVKVFYGNRAVEQIAYREELGSEDVVYVLSEPPEAWQGEAGFIDGALMDRIFSEQEFGEWVFVMCGPAAMMDAVEDHLIERGTPSHRILSERFDYD</sequence>
<proteinExistence type="predicted"/>
<dbReference type="InterPro" id="IPR013130">
    <property type="entry name" value="Fe3_Rdtase_TM_dom"/>
</dbReference>
<keyword evidence="2 7" id="KW-0812">Transmembrane</keyword>
<dbReference type="EMBL" id="CP071247">
    <property type="protein sequence ID" value="QSP93900.1"/>
    <property type="molecule type" value="Genomic_DNA"/>
</dbReference>
<reference evidence="9 10" key="1">
    <citation type="submission" date="2021-03" db="EMBL/GenBank/DDBJ databases">
        <title>Genome sequencing of Marinobacter sp. LPB0319.</title>
        <authorList>
            <person name="Kim J."/>
        </authorList>
    </citation>
    <scope>NUCLEOTIDE SEQUENCE [LARGE SCALE GENOMIC DNA]</scope>
    <source>
        <strain evidence="9 10">LPB0319</strain>
    </source>
</reference>
<evidence type="ECO:0000256" key="3">
    <source>
        <dbReference type="ARBA" id="ARBA00022989"/>
    </source>
</evidence>
<accession>A0ABX7MNP5</accession>
<dbReference type="InterPro" id="IPR050415">
    <property type="entry name" value="MRET"/>
</dbReference>
<evidence type="ECO:0000313" key="10">
    <source>
        <dbReference type="Proteomes" id="UP000663555"/>
    </source>
</evidence>
<dbReference type="InterPro" id="IPR001709">
    <property type="entry name" value="Flavoprot_Pyr_Nucl_cyt_Rdtase"/>
</dbReference>
<dbReference type="Pfam" id="PF00175">
    <property type="entry name" value="NAD_binding_1"/>
    <property type="match status" value="1"/>
</dbReference>
<evidence type="ECO:0000313" key="9">
    <source>
        <dbReference type="EMBL" id="QSP93900.1"/>
    </source>
</evidence>
<feature type="transmembrane region" description="Helical" evidence="7">
    <location>
        <begin position="180"/>
        <end position="200"/>
    </location>
</feature>
<evidence type="ECO:0000256" key="2">
    <source>
        <dbReference type="ARBA" id="ARBA00022692"/>
    </source>
</evidence>
<dbReference type="Proteomes" id="UP000663555">
    <property type="component" value="Chromosome"/>
</dbReference>
<dbReference type="InterPro" id="IPR001433">
    <property type="entry name" value="OxRdtase_FAD/NAD-bd"/>
</dbReference>
<comment type="subcellular location">
    <subcellularLocation>
        <location evidence="1">Membrane</location>
        <topology evidence="1">Multi-pass membrane protein</topology>
    </subcellularLocation>
</comment>
<dbReference type="SUPFAM" id="SSF63380">
    <property type="entry name" value="Riboflavin synthase domain-like"/>
    <property type="match status" value="1"/>
</dbReference>
<dbReference type="Gene3D" id="2.40.30.10">
    <property type="entry name" value="Translation factors"/>
    <property type="match status" value="1"/>
</dbReference>
<keyword evidence="5 7" id="KW-0472">Membrane</keyword>
<keyword evidence="3 7" id="KW-1133">Transmembrane helix</keyword>
<dbReference type="InterPro" id="IPR039261">
    <property type="entry name" value="FNR_nucleotide-bd"/>
</dbReference>
<feature type="transmembrane region" description="Helical" evidence="7">
    <location>
        <begin position="114"/>
        <end position="135"/>
    </location>
</feature>
<keyword evidence="4" id="KW-0411">Iron-sulfur</keyword>
<evidence type="ECO:0000259" key="8">
    <source>
        <dbReference type="PROSITE" id="PS51384"/>
    </source>
</evidence>
<evidence type="ECO:0000256" key="6">
    <source>
        <dbReference type="ARBA" id="ARBA00034078"/>
    </source>
</evidence>
<dbReference type="PRINTS" id="PR00371">
    <property type="entry name" value="FPNCR"/>
</dbReference>
<dbReference type="Gene3D" id="3.40.50.80">
    <property type="entry name" value="Nucleotide-binding domain of ferredoxin-NADP reductase (FNR) module"/>
    <property type="match status" value="1"/>
</dbReference>
<dbReference type="PRINTS" id="PR00410">
    <property type="entry name" value="PHEHYDRXLASE"/>
</dbReference>
<feature type="transmembrane region" description="Helical" evidence="7">
    <location>
        <begin position="147"/>
        <end position="168"/>
    </location>
</feature>
<dbReference type="Pfam" id="PF01794">
    <property type="entry name" value="Ferric_reduct"/>
    <property type="match status" value="1"/>
</dbReference>
<name>A0ABX7MNP5_9GAMM</name>
<evidence type="ECO:0000256" key="5">
    <source>
        <dbReference type="ARBA" id="ARBA00023136"/>
    </source>
</evidence>
<feature type="domain" description="FAD-binding FR-type" evidence="8">
    <location>
        <begin position="204"/>
        <end position="305"/>
    </location>
</feature>
<dbReference type="InterPro" id="IPR017938">
    <property type="entry name" value="Riboflavin_synthase-like_b-brl"/>
</dbReference>
<gene>
    <name evidence="9" type="ORF">LPB19_11920</name>
</gene>
<dbReference type="PANTHER" id="PTHR47354">
    <property type="entry name" value="NADH OXIDOREDUCTASE HCR"/>
    <property type="match status" value="1"/>
</dbReference>
<dbReference type="PROSITE" id="PS51384">
    <property type="entry name" value="FAD_FR"/>
    <property type="match status" value="1"/>
</dbReference>
<comment type="cofactor">
    <cofactor evidence="6">
        <name>[2Fe-2S] cluster</name>
        <dbReference type="ChEBI" id="CHEBI:190135"/>
    </cofactor>
</comment>
<feature type="transmembrane region" description="Helical" evidence="7">
    <location>
        <begin position="37"/>
        <end position="54"/>
    </location>
</feature>
<keyword evidence="4" id="KW-0479">Metal-binding</keyword>
<evidence type="ECO:0000256" key="7">
    <source>
        <dbReference type="SAM" id="Phobius"/>
    </source>
</evidence>
<keyword evidence="4" id="KW-0408">Iron</keyword>
<keyword evidence="10" id="KW-1185">Reference proteome</keyword>
<evidence type="ECO:0000256" key="4">
    <source>
        <dbReference type="ARBA" id="ARBA00023014"/>
    </source>
</evidence>